<dbReference type="EMBL" id="VTEG01000027">
    <property type="protein sequence ID" value="TYR95906.1"/>
    <property type="molecule type" value="Genomic_DNA"/>
</dbReference>
<evidence type="ECO:0000256" key="2">
    <source>
        <dbReference type="ARBA" id="ARBA00007400"/>
    </source>
</evidence>
<comment type="similarity">
    <text evidence="2">Belongs to the acyltransferase 3 family.</text>
</comment>
<feature type="transmembrane region" description="Helical" evidence="3">
    <location>
        <begin position="98"/>
        <end position="118"/>
    </location>
</feature>
<protein>
    <submittedName>
        <fullName evidence="5">Acyltransferase</fullName>
    </submittedName>
</protein>
<organism evidence="5 6">
    <name type="scientific">Rossellomorea vietnamensis</name>
    <dbReference type="NCBI Taxonomy" id="218284"/>
    <lineage>
        <taxon>Bacteria</taxon>
        <taxon>Bacillati</taxon>
        <taxon>Bacillota</taxon>
        <taxon>Bacilli</taxon>
        <taxon>Bacillales</taxon>
        <taxon>Bacillaceae</taxon>
        <taxon>Rossellomorea</taxon>
    </lineage>
</organism>
<evidence type="ECO:0000313" key="6">
    <source>
        <dbReference type="Proteomes" id="UP000325182"/>
    </source>
</evidence>
<dbReference type="GO" id="GO:0016747">
    <property type="term" value="F:acyltransferase activity, transferring groups other than amino-acyl groups"/>
    <property type="evidence" value="ECO:0007669"/>
    <property type="project" value="InterPro"/>
</dbReference>
<comment type="caution">
    <text evidence="5">The sequence shown here is derived from an EMBL/GenBank/DDBJ whole genome shotgun (WGS) entry which is preliminary data.</text>
</comment>
<feature type="transmembrane region" description="Helical" evidence="3">
    <location>
        <begin position="130"/>
        <end position="153"/>
    </location>
</feature>
<dbReference type="AlphaFoldDB" id="A0A5D4M2N2"/>
<feature type="transmembrane region" description="Helical" evidence="3">
    <location>
        <begin position="159"/>
        <end position="177"/>
    </location>
</feature>
<accession>A0A5D4M2N2</accession>
<comment type="subcellular location">
    <subcellularLocation>
        <location evidence="1">Membrane</location>
    </subcellularLocation>
</comment>
<dbReference type="RefSeq" id="WP_148955142.1">
    <property type="nucleotide sequence ID" value="NZ_VTEG01000027.1"/>
</dbReference>
<feature type="transmembrane region" description="Helical" evidence="3">
    <location>
        <begin position="189"/>
        <end position="208"/>
    </location>
</feature>
<keyword evidence="3" id="KW-0812">Transmembrane</keyword>
<feature type="transmembrane region" description="Helical" evidence="3">
    <location>
        <begin position="214"/>
        <end position="233"/>
    </location>
</feature>
<feature type="domain" description="Acyltransferase 3" evidence="4">
    <location>
        <begin position="3"/>
        <end position="294"/>
    </location>
</feature>
<keyword evidence="5" id="KW-0012">Acyltransferase</keyword>
<sequence length="331" mass="37990">MIFYITVLKALAAMIITNAHYGGVYPSDIFANGGLLGDVIFFAVSGFCLVNIKHTFAKWYRKRIIRIFPIVWIITSVYLLFGLYTFDDGSALEFYLYPTAYHFVASIILLYIGFYFVMKINLLRENIPKLMVGMFALQIIVYFLAYDTSYYHIDAVKEPMVRFLFFQSMLLGAYFRINNLKFLNKNSLVNWGALIVLIGAYFLSKLAFVKFSFLSPYQILNQIILFAVLYFVFRAFAGIDSKLEKMPIKLKGAFDFIALITLEIYVVQYVIIPKLAPLVFPLNWIAITALILLAAYTLNKISAVVIRKIENGFHLLDSAYDRKFVKKGTSI</sequence>
<proteinExistence type="inferred from homology"/>
<evidence type="ECO:0000313" key="5">
    <source>
        <dbReference type="EMBL" id="TYR95906.1"/>
    </source>
</evidence>
<keyword evidence="3" id="KW-1133">Transmembrane helix</keyword>
<evidence type="ECO:0000259" key="4">
    <source>
        <dbReference type="Pfam" id="PF01757"/>
    </source>
</evidence>
<evidence type="ECO:0000256" key="1">
    <source>
        <dbReference type="ARBA" id="ARBA00004370"/>
    </source>
</evidence>
<feature type="transmembrane region" description="Helical" evidence="3">
    <location>
        <begin position="253"/>
        <end position="272"/>
    </location>
</feature>
<keyword evidence="3" id="KW-0472">Membrane</keyword>
<gene>
    <name evidence="5" type="ORF">FZC84_20975</name>
</gene>
<reference evidence="5 6" key="1">
    <citation type="submission" date="2019-08" db="EMBL/GenBank/DDBJ databases">
        <title>Bacillus genomes from the desert of Cuatro Cienegas, Coahuila.</title>
        <authorList>
            <person name="Olmedo-Alvarez G."/>
        </authorList>
    </citation>
    <scope>NUCLEOTIDE SEQUENCE [LARGE SCALE GENOMIC DNA]</scope>
    <source>
        <strain evidence="5 6">CH128b_4D</strain>
    </source>
</reference>
<feature type="transmembrane region" description="Helical" evidence="3">
    <location>
        <begin position="278"/>
        <end position="298"/>
    </location>
</feature>
<dbReference type="Pfam" id="PF01757">
    <property type="entry name" value="Acyl_transf_3"/>
    <property type="match status" value="1"/>
</dbReference>
<dbReference type="InterPro" id="IPR002656">
    <property type="entry name" value="Acyl_transf_3_dom"/>
</dbReference>
<evidence type="ECO:0000256" key="3">
    <source>
        <dbReference type="SAM" id="Phobius"/>
    </source>
</evidence>
<dbReference type="Proteomes" id="UP000325182">
    <property type="component" value="Unassembled WGS sequence"/>
</dbReference>
<feature type="transmembrane region" description="Helical" evidence="3">
    <location>
        <begin position="64"/>
        <end position="86"/>
    </location>
</feature>
<feature type="transmembrane region" description="Helical" evidence="3">
    <location>
        <begin position="29"/>
        <end position="52"/>
    </location>
</feature>
<keyword evidence="5" id="KW-0808">Transferase</keyword>
<name>A0A5D4M2N2_9BACI</name>